<dbReference type="OrthoDB" id="8563639at2"/>
<name>A0A840S3A9_9BURK</name>
<dbReference type="Proteomes" id="UP000554837">
    <property type="component" value="Unassembled WGS sequence"/>
</dbReference>
<accession>A0A840S3A9</accession>
<proteinExistence type="predicted"/>
<keyword evidence="1" id="KW-0472">Membrane</keyword>
<feature type="transmembrane region" description="Helical" evidence="1">
    <location>
        <begin position="94"/>
        <end position="117"/>
    </location>
</feature>
<evidence type="ECO:0000313" key="2">
    <source>
        <dbReference type="EMBL" id="MBB5204022.1"/>
    </source>
</evidence>
<dbReference type="EMBL" id="JACHHO010000001">
    <property type="protein sequence ID" value="MBB5204022.1"/>
    <property type="molecule type" value="Genomic_DNA"/>
</dbReference>
<dbReference type="RefSeq" id="WP_138856975.1">
    <property type="nucleotide sequence ID" value="NZ_CP040709.1"/>
</dbReference>
<feature type="transmembrane region" description="Helical" evidence="1">
    <location>
        <begin position="5"/>
        <end position="26"/>
    </location>
</feature>
<gene>
    <name evidence="2" type="ORF">HNQ51_001315</name>
</gene>
<comment type="caution">
    <text evidence="2">The sequence shown here is derived from an EMBL/GenBank/DDBJ whole genome shotgun (WGS) entry which is preliminary data.</text>
</comment>
<evidence type="ECO:0000256" key="1">
    <source>
        <dbReference type="SAM" id="Phobius"/>
    </source>
</evidence>
<organism evidence="2 3">
    <name type="scientific">Inhella inkyongensis</name>
    <dbReference type="NCBI Taxonomy" id="392593"/>
    <lineage>
        <taxon>Bacteria</taxon>
        <taxon>Pseudomonadati</taxon>
        <taxon>Pseudomonadota</taxon>
        <taxon>Betaproteobacteria</taxon>
        <taxon>Burkholderiales</taxon>
        <taxon>Sphaerotilaceae</taxon>
        <taxon>Inhella</taxon>
    </lineage>
</organism>
<dbReference type="AlphaFoldDB" id="A0A840S3A9"/>
<keyword evidence="3" id="KW-1185">Reference proteome</keyword>
<keyword evidence="1" id="KW-1133">Transmembrane helix</keyword>
<sequence length="131" mass="14633">MLAHLLIWLFMSGLMGFWSLACWGLYRLLHWPGWAAGEDWAAHLPTIELPRWLADWIGLDVLRDLLEVLAEIGPELQRAWAQVPEGWLNWGLGLLWGGGLFLLLLVGLGLSALWSLIRRTSPRPATASGAV</sequence>
<protein>
    <submittedName>
        <fullName evidence="2">Uncharacterized protein</fullName>
    </submittedName>
</protein>
<evidence type="ECO:0000313" key="3">
    <source>
        <dbReference type="Proteomes" id="UP000554837"/>
    </source>
</evidence>
<keyword evidence="1" id="KW-0812">Transmembrane</keyword>
<reference evidence="2 3" key="1">
    <citation type="submission" date="2020-08" db="EMBL/GenBank/DDBJ databases">
        <title>Genomic Encyclopedia of Type Strains, Phase IV (KMG-IV): sequencing the most valuable type-strain genomes for metagenomic binning, comparative biology and taxonomic classification.</title>
        <authorList>
            <person name="Goeker M."/>
        </authorList>
    </citation>
    <scope>NUCLEOTIDE SEQUENCE [LARGE SCALE GENOMIC DNA]</scope>
    <source>
        <strain evidence="2 3">DSM 23958</strain>
    </source>
</reference>